<comment type="caution">
    <text evidence="2">The sequence shown here is derived from an EMBL/GenBank/DDBJ whole genome shotgun (WGS) entry which is preliminary data.</text>
</comment>
<dbReference type="EMBL" id="JAHHIF010000004">
    <property type="protein sequence ID" value="MBW4543538.1"/>
    <property type="molecule type" value="Genomic_DNA"/>
</dbReference>
<organism evidence="2 3">
    <name type="scientific">Symplocastrum torsivum CPER-KK1</name>
    <dbReference type="NCBI Taxonomy" id="450513"/>
    <lineage>
        <taxon>Bacteria</taxon>
        <taxon>Bacillati</taxon>
        <taxon>Cyanobacteriota</taxon>
        <taxon>Cyanophyceae</taxon>
        <taxon>Oscillatoriophycideae</taxon>
        <taxon>Oscillatoriales</taxon>
        <taxon>Microcoleaceae</taxon>
        <taxon>Symplocastrum</taxon>
    </lineage>
</organism>
<feature type="region of interest" description="Disordered" evidence="1">
    <location>
        <begin position="123"/>
        <end position="182"/>
    </location>
</feature>
<dbReference type="InterPro" id="IPR011004">
    <property type="entry name" value="Trimer_LpxA-like_sf"/>
</dbReference>
<dbReference type="GO" id="GO:0031470">
    <property type="term" value="C:carboxysome"/>
    <property type="evidence" value="ECO:0007669"/>
    <property type="project" value="UniProtKB-ARBA"/>
</dbReference>
<evidence type="ECO:0000313" key="2">
    <source>
        <dbReference type="EMBL" id="MBW4543538.1"/>
    </source>
</evidence>
<gene>
    <name evidence="2" type="ORF">KME25_03670</name>
</gene>
<evidence type="ECO:0000313" key="3">
    <source>
        <dbReference type="Proteomes" id="UP000753908"/>
    </source>
</evidence>
<evidence type="ECO:0000256" key="1">
    <source>
        <dbReference type="SAM" id="MobiDB-lite"/>
    </source>
</evidence>
<reference evidence="2" key="2">
    <citation type="journal article" date="2022" name="Microbiol. Resour. Announc.">
        <title>Metagenome Sequencing to Explore Phylogenomics of Terrestrial Cyanobacteria.</title>
        <authorList>
            <person name="Ward R.D."/>
            <person name="Stajich J.E."/>
            <person name="Johansen J.R."/>
            <person name="Huntemann M."/>
            <person name="Clum A."/>
            <person name="Foster B."/>
            <person name="Foster B."/>
            <person name="Roux S."/>
            <person name="Palaniappan K."/>
            <person name="Varghese N."/>
            <person name="Mukherjee S."/>
            <person name="Reddy T.B.K."/>
            <person name="Daum C."/>
            <person name="Copeland A."/>
            <person name="Chen I.A."/>
            <person name="Ivanova N.N."/>
            <person name="Kyrpides N.C."/>
            <person name="Shapiro N."/>
            <person name="Eloe-Fadrosh E.A."/>
            <person name="Pietrasiak N."/>
        </authorList>
    </citation>
    <scope>NUCLEOTIDE SEQUENCE</scope>
    <source>
        <strain evidence="2">CPER-KK1</strain>
    </source>
</reference>
<dbReference type="AlphaFoldDB" id="A0A951U7T5"/>
<dbReference type="Proteomes" id="UP000753908">
    <property type="component" value="Unassembled WGS sequence"/>
</dbReference>
<dbReference type="SUPFAM" id="SSF51161">
    <property type="entry name" value="Trimeric LpxA-like enzymes"/>
    <property type="match status" value="1"/>
</dbReference>
<protein>
    <submittedName>
        <fullName evidence="2">Carbon dioxide concentrating mechanism protein</fullName>
    </submittedName>
</protein>
<sequence length="206" mass="20789">MHLPTLSLINNSHVYVEGDVSIDASAAIAPGVILRAAPDSKIIIGSGVCIGMGSILHAYQGSLEIGAGVNLGAGVLVIGNGKIGVNACIGAATTIWNSSVEPGQVVPGCSVIGKQGRQVTDVSSAATSPVPVHPPETPDVAPPNGQVPPTKAVSSPSTTDKDSPTEPQAAPNSEAGTSVYGQGNLNRLLKTLFPYDQSLNRPPEDG</sequence>
<proteinExistence type="predicted"/>
<feature type="compositionally biased region" description="Polar residues" evidence="1">
    <location>
        <begin position="170"/>
        <end position="182"/>
    </location>
</feature>
<name>A0A951U7T5_9CYAN</name>
<accession>A0A951U7T5</accession>
<feature type="compositionally biased region" description="Pro residues" evidence="1">
    <location>
        <begin position="131"/>
        <end position="141"/>
    </location>
</feature>
<reference evidence="2" key="1">
    <citation type="submission" date="2021-05" db="EMBL/GenBank/DDBJ databases">
        <authorList>
            <person name="Pietrasiak N."/>
            <person name="Ward R."/>
            <person name="Stajich J.E."/>
            <person name="Kurbessoian T."/>
        </authorList>
    </citation>
    <scope>NUCLEOTIDE SEQUENCE</scope>
    <source>
        <strain evidence="2">CPER-KK1</strain>
    </source>
</reference>
<dbReference type="GO" id="GO:0043886">
    <property type="term" value="F:structural constituent of carboxysome shell"/>
    <property type="evidence" value="ECO:0007669"/>
    <property type="project" value="UniProtKB-ARBA"/>
</dbReference>
<dbReference type="Gene3D" id="2.160.10.10">
    <property type="entry name" value="Hexapeptide repeat proteins"/>
    <property type="match status" value="1"/>
</dbReference>